<organism evidence="2 3">
    <name type="scientific">Pseudocercospora eumusae</name>
    <dbReference type="NCBI Taxonomy" id="321146"/>
    <lineage>
        <taxon>Eukaryota</taxon>
        <taxon>Fungi</taxon>
        <taxon>Dikarya</taxon>
        <taxon>Ascomycota</taxon>
        <taxon>Pezizomycotina</taxon>
        <taxon>Dothideomycetes</taxon>
        <taxon>Dothideomycetidae</taxon>
        <taxon>Mycosphaerellales</taxon>
        <taxon>Mycosphaerellaceae</taxon>
        <taxon>Pseudocercospora</taxon>
    </lineage>
</organism>
<dbReference type="AlphaFoldDB" id="A0A139HQA1"/>
<accession>A0A139HQA1</accession>
<evidence type="ECO:0000313" key="3">
    <source>
        <dbReference type="Proteomes" id="UP000070133"/>
    </source>
</evidence>
<feature type="compositionally biased region" description="Basic and acidic residues" evidence="1">
    <location>
        <begin position="34"/>
        <end position="45"/>
    </location>
</feature>
<reference evidence="2 3" key="1">
    <citation type="submission" date="2015-07" db="EMBL/GenBank/DDBJ databases">
        <title>Comparative genomics of the Sigatoka disease complex on banana suggests a link between parallel evolutionary changes in Pseudocercospora fijiensis and Pseudocercospora eumusae and increased virulence on the banana host.</title>
        <authorList>
            <person name="Chang T.-C."/>
            <person name="Salvucci A."/>
            <person name="Crous P.W."/>
            <person name="Stergiopoulos I."/>
        </authorList>
    </citation>
    <scope>NUCLEOTIDE SEQUENCE [LARGE SCALE GENOMIC DNA]</scope>
    <source>
        <strain evidence="2 3">CBS 114824</strain>
    </source>
</reference>
<dbReference type="OrthoDB" id="5344169at2759"/>
<sequence length="75" mass="7888">MLLATLIPKGATAPNPPALYGEALENDIDGLVEKIPPHEDDKDVPRNGSVTAGLEDAVLPVESSPVVHHHLPPPN</sequence>
<proteinExistence type="predicted"/>
<protein>
    <submittedName>
        <fullName evidence="2">Uncharacterized protein</fullName>
    </submittedName>
</protein>
<evidence type="ECO:0000313" key="2">
    <source>
        <dbReference type="EMBL" id="KXT04638.1"/>
    </source>
</evidence>
<dbReference type="Proteomes" id="UP000070133">
    <property type="component" value="Unassembled WGS sequence"/>
</dbReference>
<name>A0A139HQA1_9PEZI</name>
<keyword evidence="3" id="KW-1185">Reference proteome</keyword>
<feature type="region of interest" description="Disordered" evidence="1">
    <location>
        <begin position="34"/>
        <end position="75"/>
    </location>
</feature>
<dbReference type="EMBL" id="LFZN01000019">
    <property type="protein sequence ID" value="KXT04638.1"/>
    <property type="molecule type" value="Genomic_DNA"/>
</dbReference>
<gene>
    <name evidence="2" type="ORF">AC578_2141</name>
</gene>
<comment type="caution">
    <text evidence="2">The sequence shown here is derived from an EMBL/GenBank/DDBJ whole genome shotgun (WGS) entry which is preliminary data.</text>
</comment>
<evidence type="ECO:0000256" key="1">
    <source>
        <dbReference type="SAM" id="MobiDB-lite"/>
    </source>
</evidence>